<dbReference type="PROSITE" id="PS01180">
    <property type="entry name" value="CUB"/>
    <property type="match status" value="2"/>
</dbReference>
<dbReference type="Pfam" id="PF00089">
    <property type="entry name" value="Trypsin"/>
    <property type="match status" value="1"/>
</dbReference>
<evidence type="ECO:0000256" key="3">
    <source>
        <dbReference type="PROSITE-ProRule" id="PRU00059"/>
    </source>
</evidence>
<dbReference type="SUPFAM" id="SSF50494">
    <property type="entry name" value="Trypsin-like serine proteases"/>
    <property type="match status" value="1"/>
</dbReference>
<proteinExistence type="inferred from homology"/>
<dbReference type="PROSITE" id="PS50240">
    <property type="entry name" value="TRYPSIN_DOM"/>
    <property type="match status" value="1"/>
</dbReference>
<comment type="similarity">
    <text evidence="1">Belongs to the peptidase S1 family. Snake venom subfamily.</text>
</comment>
<dbReference type="InterPro" id="IPR043504">
    <property type="entry name" value="Peptidase_S1_PA_chymotrypsin"/>
</dbReference>
<evidence type="ECO:0000256" key="1">
    <source>
        <dbReference type="ARBA" id="ARBA00009228"/>
    </source>
</evidence>
<evidence type="ECO:0000313" key="6">
    <source>
        <dbReference type="EMBL" id="KAH0617054.1"/>
    </source>
</evidence>
<feature type="domain" description="Peptidase S1" evidence="5">
    <location>
        <begin position="341"/>
        <end position="514"/>
    </location>
</feature>
<keyword evidence="7" id="KW-1185">Reference proteome</keyword>
<dbReference type="PROSITE" id="PS00134">
    <property type="entry name" value="TRYPSIN_HIS"/>
    <property type="match status" value="1"/>
</dbReference>
<dbReference type="CDD" id="cd00190">
    <property type="entry name" value="Tryp_SPc"/>
    <property type="match status" value="1"/>
</dbReference>
<dbReference type="InterPro" id="IPR001254">
    <property type="entry name" value="Trypsin_dom"/>
</dbReference>
<dbReference type="SMART" id="SM00020">
    <property type="entry name" value="Tryp_SPc"/>
    <property type="match status" value="1"/>
</dbReference>
<keyword evidence="2 3" id="KW-1015">Disulfide bond</keyword>
<evidence type="ECO:0000256" key="2">
    <source>
        <dbReference type="ARBA" id="ARBA00023157"/>
    </source>
</evidence>
<accession>A0ABQ7SIB9</accession>
<reference evidence="6 7" key="1">
    <citation type="journal article" date="2022" name="Gigascience">
        <title>A chromosome-level genome assembly and annotation of the desert horned lizard, Phrynosoma platyrhinos, provides insight into chromosomal rearrangements among reptiles.</title>
        <authorList>
            <person name="Koochekian N."/>
            <person name="Ascanio A."/>
            <person name="Farleigh K."/>
            <person name="Card D.C."/>
            <person name="Schield D.R."/>
            <person name="Castoe T.A."/>
            <person name="Jezkova T."/>
        </authorList>
    </citation>
    <scope>NUCLEOTIDE SEQUENCE [LARGE SCALE GENOMIC DNA]</scope>
    <source>
        <strain evidence="6">NK-2021</strain>
    </source>
</reference>
<dbReference type="SUPFAM" id="SSF49854">
    <property type="entry name" value="Spermadhesin, CUB domain"/>
    <property type="match status" value="3"/>
</dbReference>
<evidence type="ECO:0000259" key="4">
    <source>
        <dbReference type="PROSITE" id="PS01180"/>
    </source>
</evidence>
<protein>
    <recommendedName>
        <fullName evidence="8">Ovochymase-1</fullName>
    </recommendedName>
</protein>
<feature type="domain" description="CUB" evidence="4">
    <location>
        <begin position="227"/>
        <end position="315"/>
    </location>
</feature>
<dbReference type="InterPro" id="IPR018114">
    <property type="entry name" value="TRYPSIN_HIS"/>
</dbReference>
<dbReference type="PANTHER" id="PTHR24252:SF7">
    <property type="entry name" value="HYALIN"/>
    <property type="match status" value="1"/>
</dbReference>
<evidence type="ECO:0000313" key="7">
    <source>
        <dbReference type="Proteomes" id="UP000826234"/>
    </source>
</evidence>
<dbReference type="PANTHER" id="PTHR24252">
    <property type="entry name" value="ACROSIN-RELATED"/>
    <property type="match status" value="1"/>
</dbReference>
<name>A0ABQ7SIB9_PHRPL</name>
<evidence type="ECO:0008006" key="8">
    <source>
        <dbReference type="Google" id="ProtNLM"/>
    </source>
</evidence>
<dbReference type="Gene3D" id="2.60.120.290">
    <property type="entry name" value="Spermadhesin, CUB domain"/>
    <property type="match status" value="3"/>
</dbReference>
<dbReference type="Gene3D" id="2.40.10.10">
    <property type="entry name" value="Trypsin-like serine proteases"/>
    <property type="match status" value="2"/>
</dbReference>
<dbReference type="EMBL" id="JAIPUX010005290">
    <property type="protein sequence ID" value="KAH0617054.1"/>
    <property type="molecule type" value="Genomic_DNA"/>
</dbReference>
<comment type="caution">
    <text evidence="3">Lacks conserved residue(s) required for the propagation of feature annotation.</text>
</comment>
<dbReference type="CDD" id="cd00041">
    <property type="entry name" value="CUB"/>
    <property type="match status" value="3"/>
</dbReference>
<organism evidence="6 7">
    <name type="scientific">Phrynosoma platyrhinos</name>
    <name type="common">Desert horned lizard</name>
    <dbReference type="NCBI Taxonomy" id="52577"/>
    <lineage>
        <taxon>Eukaryota</taxon>
        <taxon>Metazoa</taxon>
        <taxon>Chordata</taxon>
        <taxon>Craniata</taxon>
        <taxon>Vertebrata</taxon>
        <taxon>Euteleostomi</taxon>
        <taxon>Lepidosauria</taxon>
        <taxon>Squamata</taxon>
        <taxon>Bifurcata</taxon>
        <taxon>Unidentata</taxon>
        <taxon>Episquamata</taxon>
        <taxon>Toxicofera</taxon>
        <taxon>Iguania</taxon>
        <taxon>Phrynosomatidae</taxon>
        <taxon>Phrynosomatinae</taxon>
        <taxon>Phrynosoma</taxon>
    </lineage>
</organism>
<sequence>MLRISPRGMVKLTLSRLSVIKSDNCRTEFLAIYEENQRGRKILAKLCGILQSPLTFLSPGPVVKVEFHSTLHGSFSLAYLVLRHQGPKMKQQLTNCKDVILTAKEGIIHSPGFPNSYPHSTSCHWRIVALLNAIVRLDFLDFVIEKSHSKCHGGLTIYEGFGSAKEVLGNFCSESPRYPLKSRGPVVTLIFSSGVDTDMKGFVLAYGTHEIQLSPTQSKIREAGKGCPVLDLIPLGVAEIVSPNYPNTYPDSVICTWTVYSASGNKLKSMIRDLAMEDSKDCIWDSLSVYDGPDQHSELLGVPGKLMVSEERKCGIPLEESFLVEEVPGNTSVSEEVKNRMADGSQETLASWPWLVSLQFENQHFCGGILINENWVLTAGHCNVGAETDKVVLGVTHLLPGIKHGTQAIVKAVHIHTNFNEFSIRFQQTQILVLTNEACARYWGENIKNTNICGRVARSTSCVGDSGELLICKNDGYYKVVGVGSWGSGNCDPELPTVYTRISAYRSWISMVIKKIL</sequence>
<comment type="caution">
    <text evidence="6">The sequence shown here is derived from an EMBL/GenBank/DDBJ whole genome shotgun (WGS) entry which is preliminary data.</text>
</comment>
<feature type="disulfide bond" evidence="3">
    <location>
        <begin position="96"/>
        <end position="123"/>
    </location>
</feature>
<gene>
    <name evidence="6" type="ORF">JD844_028658</name>
</gene>
<dbReference type="InterPro" id="IPR000859">
    <property type="entry name" value="CUB_dom"/>
</dbReference>
<evidence type="ECO:0000259" key="5">
    <source>
        <dbReference type="PROSITE" id="PS50240"/>
    </source>
</evidence>
<dbReference type="Proteomes" id="UP000826234">
    <property type="component" value="Unassembled WGS sequence"/>
</dbReference>
<dbReference type="Pfam" id="PF00431">
    <property type="entry name" value="CUB"/>
    <property type="match status" value="3"/>
</dbReference>
<dbReference type="InterPro" id="IPR009003">
    <property type="entry name" value="Peptidase_S1_PA"/>
</dbReference>
<dbReference type="InterPro" id="IPR035914">
    <property type="entry name" value="Sperma_CUB_dom_sf"/>
</dbReference>
<dbReference type="SMART" id="SM00042">
    <property type="entry name" value="CUB"/>
    <property type="match status" value="2"/>
</dbReference>
<feature type="domain" description="CUB" evidence="4">
    <location>
        <begin position="96"/>
        <end position="209"/>
    </location>
</feature>